<name>A0A1X7AN80_9GAMM</name>
<dbReference type="RefSeq" id="WP_165767303.1">
    <property type="nucleotide sequence ID" value="NZ_CBCSCN010000010.1"/>
</dbReference>
<gene>
    <name evidence="4" type="primary">ybbL</name>
    <name evidence="4" type="ORF">EHSB41UT_03385</name>
</gene>
<evidence type="ECO:0000259" key="3">
    <source>
        <dbReference type="PROSITE" id="PS50893"/>
    </source>
</evidence>
<dbReference type="Gene3D" id="3.40.50.300">
    <property type="entry name" value="P-loop containing nucleotide triphosphate hydrolases"/>
    <property type="match status" value="1"/>
</dbReference>
<sequence>MTSPLFELADISASLGTEHILDQLTLTVNRGESLVVTGPSGCGKSSSLKLLLGGLPWQSGRYLYKGEEVTPAMLPDIRSHCGYIGQESSFGRAIARQVLMRPFQFSVYKDRIFPEEAMYALLTRLGMAHELLDKPMQNLSGGQRQRINIIRALLLEPEILIADEPTSALDDEAAQSAVELLLNENSDFKPRTIISVSHDARWINHCSRQVTIYHGRVVAQEERHVHYG</sequence>
<accession>A0A1X7AN80</accession>
<feature type="domain" description="ABC transporter" evidence="3">
    <location>
        <begin position="6"/>
        <end position="227"/>
    </location>
</feature>
<dbReference type="SMART" id="SM00382">
    <property type="entry name" value="AAA"/>
    <property type="match status" value="1"/>
</dbReference>
<dbReference type="InterPro" id="IPR003593">
    <property type="entry name" value="AAA+_ATPase"/>
</dbReference>
<dbReference type="GO" id="GO:0005886">
    <property type="term" value="C:plasma membrane"/>
    <property type="evidence" value="ECO:0007669"/>
    <property type="project" value="TreeGrafter"/>
</dbReference>
<organism evidence="4 5">
    <name type="scientific">Parendozoicomonas haliclonae</name>
    <dbReference type="NCBI Taxonomy" id="1960125"/>
    <lineage>
        <taxon>Bacteria</taxon>
        <taxon>Pseudomonadati</taxon>
        <taxon>Pseudomonadota</taxon>
        <taxon>Gammaproteobacteria</taxon>
        <taxon>Oceanospirillales</taxon>
        <taxon>Endozoicomonadaceae</taxon>
        <taxon>Parendozoicomonas</taxon>
    </lineage>
</organism>
<dbReference type="InterPro" id="IPR015854">
    <property type="entry name" value="ABC_transpr_LolD-like"/>
</dbReference>
<dbReference type="PROSITE" id="PS00211">
    <property type="entry name" value="ABC_TRANSPORTER_1"/>
    <property type="match status" value="1"/>
</dbReference>
<reference evidence="4 5" key="1">
    <citation type="submission" date="2017-03" db="EMBL/GenBank/DDBJ databases">
        <authorList>
            <person name="Afonso C.L."/>
            <person name="Miller P.J."/>
            <person name="Scott M.A."/>
            <person name="Spackman E."/>
            <person name="Goraichik I."/>
            <person name="Dimitrov K.M."/>
            <person name="Suarez D.L."/>
            <person name="Swayne D.E."/>
        </authorList>
    </citation>
    <scope>NUCLEOTIDE SEQUENCE [LARGE SCALE GENOMIC DNA]</scope>
    <source>
        <strain evidence="4">SB41UT1</strain>
    </source>
</reference>
<evidence type="ECO:0000313" key="5">
    <source>
        <dbReference type="Proteomes" id="UP000196573"/>
    </source>
</evidence>
<dbReference type="GO" id="GO:0022857">
    <property type="term" value="F:transmembrane transporter activity"/>
    <property type="evidence" value="ECO:0007669"/>
    <property type="project" value="TreeGrafter"/>
</dbReference>
<dbReference type="GO" id="GO:0016887">
    <property type="term" value="F:ATP hydrolysis activity"/>
    <property type="evidence" value="ECO:0007669"/>
    <property type="project" value="InterPro"/>
</dbReference>
<dbReference type="Proteomes" id="UP000196573">
    <property type="component" value="Unassembled WGS sequence"/>
</dbReference>
<evidence type="ECO:0000256" key="1">
    <source>
        <dbReference type="ARBA" id="ARBA00022741"/>
    </source>
</evidence>
<proteinExistence type="predicted"/>
<dbReference type="AlphaFoldDB" id="A0A1X7AN80"/>
<dbReference type="PANTHER" id="PTHR24220:SF86">
    <property type="entry name" value="ABC TRANSPORTER ABCH.1"/>
    <property type="match status" value="1"/>
</dbReference>
<evidence type="ECO:0000256" key="2">
    <source>
        <dbReference type="ARBA" id="ARBA00022840"/>
    </source>
</evidence>
<dbReference type="InterPro" id="IPR017871">
    <property type="entry name" value="ABC_transporter-like_CS"/>
</dbReference>
<evidence type="ECO:0000313" key="4">
    <source>
        <dbReference type="EMBL" id="SMA49600.1"/>
    </source>
</evidence>
<dbReference type="PROSITE" id="PS50893">
    <property type="entry name" value="ABC_TRANSPORTER_2"/>
    <property type="match status" value="1"/>
</dbReference>
<dbReference type="InterPro" id="IPR003439">
    <property type="entry name" value="ABC_transporter-like_ATP-bd"/>
</dbReference>
<keyword evidence="2 4" id="KW-0067">ATP-binding</keyword>
<keyword evidence="5" id="KW-1185">Reference proteome</keyword>
<dbReference type="SUPFAM" id="SSF52540">
    <property type="entry name" value="P-loop containing nucleoside triphosphate hydrolases"/>
    <property type="match status" value="1"/>
</dbReference>
<dbReference type="PANTHER" id="PTHR24220">
    <property type="entry name" value="IMPORT ATP-BINDING PROTEIN"/>
    <property type="match status" value="1"/>
</dbReference>
<dbReference type="Pfam" id="PF00005">
    <property type="entry name" value="ABC_tran"/>
    <property type="match status" value="1"/>
</dbReference>
<dbReference type="GO" id="GO:0005524">
    <property type="term" value="F:ATP binding"/>
    <property type="evidence" value="ECO:0007669"/>
    <property type="project" value="UniProtKB-KW"/>
</dbReference>
<dbReference type="InterPro" id="IPR027417">
    <property type="entry name" value="P-loop_NTPase"/>
</dbReference>
<dbReference type="EMBL" id="FWPT01000008">
    <property type="protein sequence ID" value="SMA49600.1"/>
    <property type="molecule type" value="Genomic_DNA"/>
</dbReference>
<protein>
    <submittedName>
        <fullName evidence="4">Putative ABC transporter ATP-binding protein YbbL</fullName>
    </submittedName>
</protein>
<keyword evidence="1" id="KW-0547">Nucleotide-binding</keyword>